<dbReference type="AlphaFoldDB" id="A0A0A9EHI0"/>
<reference evidence="1" key="1">
    <citation type="submission" date="2014-09" db="EMBL/GenBank/DDBJ databases">
        <authorList>
            <person name="Magalhaes I.L.F."/>
            <person name="Oliveira U."/>
            <person name="Santos F.R."/>
            <person name="Vidigal T.H.D.A."/>
            <person name="Brescovit A.D."/>
            <person name="Santos A.J."/>
        </authorList>
    </citation>
    <scope>NUCLEOTIDE SEQUENCE</scope>
    <source>
        <tissue evidence="1">Shoot tissue taken approximately 20 cm above the soil surface</tissue>
    </source>
</reference>
<dbReference type="EMBL" id="GBRH01198364">
    <property type="protein sequence ID" value="JAD99531.1"/>
    <property type="molecule type" value="Transcribed_RNA"/>
</dbReference>
<proteinExistence type="predicted"/>
<accession>A0A0A9EHI0</accession>
<evidence type="ECO:0000313" key="1">
    <source>
        <dbReference type="EMBL" id="JAD99531.1"/>
    </source>
</evidence>
<reference evidence="1" key="2">
    <citation type="journal article" date="2015" name="Data Brief">
        <title>Shoot transcriptome of the giant reed, Arundo donax.</title>
        <authorList>
            <person name="Barrero R.A."/>
            <person name="Guerrero F.D."/>
            <person name="Moolhuijzen P."/>
            <person name="Goolsby J.A."/>
            <person name="Tidwell J."/>
            <person name="Bellgard S.E."/>
            <person name="Bellgard M.I."/>
        </authorList>
    </citation>
    <scope>NUCLEOTIDE SEQUENCE</scope>
    <source>
        <tissue evidence="1">Shoot tissue taken approximately 20 cm above the soil surface</tissue>
    </source>
</reference>
<sequence length="59" mass="6825">MVNKTHTCKQSHLNQLQLQHTSNKTVLTSVLIIRAQKKVSRKETCMISSTCNFDYSFPR</sequence>
<organism evidence="1">
    <name type="scientific">Arundo donax</name>
    <name type="common">Giant reed</name>
    <name type="synonym">Donax arundinaceus</name>
    <dbReference type="NCBI Taxonomy" id="35708"/>
    <lineage>
        <taxon>Eukaryota</taxon>
        <taxon>Viridiplantae</taxon>
        <taxon>Streptophyta</taxon>
        <taxon>Embryophyta</taxon>
        <taxon>Tracheophyta</taxon>
        <taxon>Spermatophyta</taxon>
        <taxon>Magnoliopsida</taxon>
        <taxon>Liliopsida</taxon>
        <taxon>Poales</taxon>
        <taxon>Poaceae</taxon>
        <taxon>PACMAD clade</taxon>
        <taxon>Arundinoideae</taxon>
        <taxon>Arundineae</taxon>
        <taxon>Arundo</taxon>
    </lineage>
</organism>
<protein>
    <submittedName>
        <fullName evidence="1">Uncharacterized protein</fullName>
    </submittedName>
</protein>
<name>A0A0A9EHI0_ARUDO</name>